<comment type="caution">
    <text evidence="2">The sequence shown here is derived from an EMBL/GenBank/DDBJ whole genome shotgun (WGS) entry which is preliminary data.</text>
</comment>
<sequence>MPEQVFQQKEKLIGIGDLFRNVWKIYSDKFLVLAGIAVVPGIFYFFLGIISGFAESAGTSSQLLFFIIRSAVFLLAVCGLVINILANCALIFAIIYKDQIGFGIKESFSIAWSKFFSYAWVSFLAGIFIFSGFFLFIIPGIIFFVWFAFSLFVFADEGVKRLNGIKGMSALFRSKGLVRGYWWKIFWRFFVLFFIFFIAAAFVNFISDNAGAPFLGNIFSILAAPFILVFNFSVYNGLKSIKEGIPFVAPERREKIKLILICLAGVLVAVVIILAVITPSLWLRLII</sequence>
<feature type="transmembrane region" description="Helical" evidence="1">
    <location>
        <begin position="185"/>
        <end position="206"/>
    </location>
</feature>
<feature type="transmembrane region" description="Helical" evidence="1">
    <location>
        <begin position="258"/>
        <end position="282"/>
    </location>
</feature>
<name>A0A1G2E262_9BACT</name>
<reference evidence="2 3" key="1">
    <citation type="journal article" date="2016" name="Nat. Commun.">
        <title>Thousands of microbial genomes shed light on interconnected biogeochemical processes in an aquifer system.</title>
        <authorList>
            <person name="Anantharaman K."/>
            <person name="Brown C.T."/>
            <person name="Hug L.A."/>
            <person name="Sharon I."/>
            <person name="Castelle C.J."/>
            <person name="Probst A.J."/>
            <person name="Thomas B.C."/>
            <person name="Singh A."/>
            <person name="Wilkins M.J."/>
            <person name="Karaoz U."/>
            <person name="Brodie E.L."/>
            <person name="Williams K.H."/>
            <person name="Hubbard S.S."/>
            <person name="Banfield J.F."/>
        </authorList>
    </citation>
    <scope>NUCLEOTIDE SEQUENCE [LARGE SCALE GENOMIC DNA]</scope>
</reference>
<proteinExistence type="predicted"/>
<feature type="transmembrane region" description="Helical" evidence="1">
    <location>
        <begin position="136"/>
        <end position="155"/>
    </location>
</feature>
<accession>A0A1G2E262</accession>
<evidence type="ECO:0000256" key="1">
    <source>
        <dbReference type="SAM" id="Phobius"/>
    </source>
</evidence>
<organism evidence="2 3">
    <name type="scientific">Candidatus Nealsonbacteria bacterium RIFCSPHIGHO2_01_FULL_38_55</name>
    <dbReference type="NCBI Taxonomy" id="1801664"/>
    <lineage>
        <taxon>Bacteria</taxon>
        <taxon>Candidatus Nealsoniibacteriota</taxon>
    </lineage>
</organism>
<keyword evidence="1" id="KW-1133">Transmembrane helix</keyword>
<keyword evidence="1" id="KW-0472">Membrane</keyword>
<feature type="transmembrane region" description="Helical" evidence="1">
    <location>
        <begin position="30"/>
        <end position="54"/>
    </location>
</feature>
<feature type="transmembrane region" description="Helical" evidence="1">
    <location>
        <begin position="218"/>
        <end position="238"/>
    </location>
</feature>
<feature type="transmembrane region" description="Helical" evidence="1">
    <location>
        <begin position="66"/>
        <end position="96"/>
    </location>
</feature>
<evidence type="ECO:0000313" key="3">
    <source>
        <dbReference type="Proteomes" id="UP000177360"/>
    </source>
</evidence>
<dbReference type="AlphaFoldDB" id="A0A1G2E262"/>
<dbReference type="EMBL" id="MHLZ01000024">
    <property type="protein sequence ID" value="OGZ19729.1"/>
    <property type="molecule type" value="Genomic_DNA"/>
</dbReference>
<feature type="transmembrane region" description="Helical" evidence="1">
    <location>
        <begin position="108"/>
        <end position="130"/>
    </location>
</feature>
<dbReference type="Proteomes" id="UP000177360">
    <property type="component" value="Unassembled WGS sequence"/>
</dbReference>
<keyword evidence="1" id="KW-0812">Transmembrane</keyword>
<evidence type="ECO:0008006" key="4">
    <source>
        <dbReference type="Google" id="ProtNLM"/>
    </source>
</evidence>
<gene>
    <name evidence="2" type="ORF">A2626_00485</name>
</gene>
<protein>
    <recommendedName>
        <fullName evidence="4">Glycerophosphoryl diester phosphodiesterase membrane domain-containing protein</fullName>
    </recommendedName>
</protein>
<evidence type="ECO:0000313" key="2">
    <source>
        <dbReference type="EMBL" id="OGZ19729.1"/>
    </source>
</evidence>